<protein>
    <submittedName>
        <fullName evidence="3">Ankyrin repeat domain-containing protein 50</fullName>
    </submittedName>
</protein>
<dbReference type="GO" id="GO:0042981">
    <property type="term" value="P:regulation of apoptotic process"/>
    <property type="evidence" value="ECO:0007669"/>
    <property type="project" value="TreeGrafter"/>
</dbReference>
<evidence type="ECO:0000256" key="1">
    <source>
        <dbReference type="PROSITE-ProRule" id="PRU00023"/>
    </source>
</evidence>
<sequence>MTEHADEIHVDIWPAVIGKNNDDPVPVYTEADTARLINWPDIDPALSAHLQLPLTRYPTLPYLVWDPTLRKTVAPTAGYASDPTLSIEQKRTLYTIQCEMIQSFFAAILAKNVEAVALFLSRGLVSPDVSDQTGRTPLIAAVEAGNGAMVCTLVGLGAGVDAYGSVATGTGITSAERTPLMVAAARGNLALVKLLVEDFGANDAALAPDGQLALRLAADAGHREVVEYLPARRGGAWRRWRAHHAVAIGRAARAARRIYLFVTFFVKVFVWDVPKHVVVLPTVKGCKFCWKNKHRFAGWCKRQAKEMPARAGRAAKGVWNVARKTPGKVWKAVKRIPGAARRLVEWLWKVVKRIPGAMKTVCVFIWDSLKRAGKAVGHVFLRVVSALHTAVAAVLDFFRRITLKDVWNGVCDVFRAVFATLPRAIWKIANDAAKVILMTILGLFGLAGEAIILLFKVLWYIAMYVPQQAGKILAEIWASIAKGYHEVMVWFNPKH</sequence>
<keyword evidence="2" id="KW-0472">Membrane</keyword>
<dbReference type="SMART" id="SM00248">
    <property type="entry name" value="ANK"/>
    <property type="match status" value="4"/>
</dbReference>
<dbReference type="InterPro" id="IPR002110">
    <property type="entry name" value="Ankyrin_rpt"/>
</dbReference>
<keyword evidence="4" id="KW-1185">Reference proteome</keyword>
<evidence type="ECO:0000313" key="3">
    <source>
        <dbReference type="EMBL" id="KXX73459.1"/>
    </source>
</evidence>
<keyword evidence="2" id="KW-0812">Transmembrane</keyword>
<feature type="repeat" description="ANK" evidence="1">
    <location>
        <begin position="133"/>
        <end position="165"/>
    </location>
</feature>
<evidence type="ECO:0000256" key="2">
    <source>
        <dbReference type="SAM" id="Phobius"/>
    </source>
</evidence>
<dbReference type="Pfam" id="PF12796">
    <property type="entry name" value="Ank_2"/>
    <property type="match status" value="1"/>
</dbReference>
<organism evidence="3 4">
    <name type="scientific">Madurella mycetomatis</name>
    <dbReference type="NCBI Taxonomy" id="100816"/>
    <lineage>
        <taxon>Eukaryota</taxon>
        <taxon>Fungi</taxon>
        <taxon>Dikarya</taxon>
        <taxon>Ascomycota</taxon>
        <taxon>Pezizomycotina</taxon>
        <taxon>Sordariomycetes</taxon>
        <taxon>Sordariomycetidae</taxon>
        <taxon>Sordariales</taxon>
        <taxon>Sordariales incertae sedis</taxon>
        <taxon>Madurella</taxon>
    </lineage>
</organism>
<dbReference type="PANTHER" id="PTHR24183:SF1">
    <property type="entry name" value="FIBRONECTIN TYPE 3 AND ANKYRIN REPEAT DOMAINS PROTEIN 1"/>
    <property type="match status" value="1"/>
</dbReference>
<comment type="caution">
    <text evidence="3">The sequence shown here is derived from an EMBL/GenBank/DDBJ whole genome shotgun (WGS) entry which is preliminary data.</text>
</comment>
<dbReference type="PANTHER" id="PTHR24183">
    <property type="entry name" value="FIBRONECTIN TYPE 3 AND ANKYRIN REPEAT DOMAINS PROTEIN 1"/>
    <property type="match status" value="1"/>
</dbReference>
<feature type="transmembrane region" description="Helical" evidence="2">
    <location>
        <begin position="435"/>
        <end position="461"/>
    </location>
</feature>
<dbReference type="VEuPathDB" id="FungiDB:MMYC01_210018"/>
<dbReference type="Proteomes" id="UP000078237">
    <property type="component" value="Unassembled WGS sequence"/>
</dbReference>
<dbReference type="STRING" id="100816.A0A175VQJ0"/>
<dbReference type="PROSITE" id="PS50088">
    <property type="entry name" value="ANK_REPEAT"/>
    <property type="match status" value="1"/>
</dbReference>
<dbReference type="Gene3D" id="1.25.40.20">
    <property type="entry name" value="Ankyrin repeat-containing domain"/>
    <property type="match status" value="1"/>
</dbReference>
<proteinExistence type="predicted"/>
<evidence type="ECO:0000313" key="4">
    <source>
        <dbReference type="Proteomes" id="UP000078237"/>
    </source>
</evidence>
<dbReference type="EMBL" id="LCTW02000471">
    <property type="protein sequence ID" value="KXX73459.1"/>
    <property type="molecule type" value="Genomic_DNA"/>
</dbReference>
<dbReference type="SUPFAM" id="SSF48403">
    <property type="entry name" value="Ankyrin repeat"/>
    <property type="match status" value="1"/>
</dbReference>
<keyword evidence="1" id="KW-0040">ANK repeat</keyword>
<accession>A0A175VQJ0</accession>
<reference evidence="3 4" key="1">
    <citation type="journal article" date="2016" name="Genome Announc.">
        <title>Genome Sequence of Madurella mycetomatis mm55, Isolated from a Human Mycetoma Case in Sudan.</title>
        <authorList>
            <person name="Smit S."/>
            <person name="Derks M.F."/>
            <person name="Bervoets S."/>
            <person name="Fahal A."/>
            <person name="van Leeuwen W."/>
            <person name="van Belkum A."/>
            <person name="van de Sande W.W."/>
        </authorList>
    </citation>
    <scope>NUCLEOTIDE SEQUENCE [LARGE SCALE GENOMIC DNA]</scope>
    <source>
        <strain evidence="4">mm55</strain>
    </source>
</reference>
<gene>
    <name evidence="3" type="ORF">MMYC01_210018</name>
</gene>
<dbReference type="OrthoDB" id="4772757at2759"/>
<name>A0A175VQJ0_9PEZI</name>
<dbReference type="AlphaFoldDB" id="A0A175VQJ0"/>
<keyword evidence="2" id="KW-1133">Transmembrane helix</keyword>
<dbReference type="InterPro" id="IPR036770">
    <property type="entry name" value="Ankyrin_rpt-contain_sf"/>
</dbReference>
<dbReference type="GO" id="GO:0005634">
    <property type="term" value="C:nucleus"/>
    <property type="evidence" value="ECO:0007669"/>
    <property type="project" value="TreeGrafter"/>
</dbReference>